<dbReference type="SUPFAM" id="SSF49899">
    <property type="entry name" value="Concanavalin A-like lectins/glucanases"/>
    <property type="match status" value="1"/>
</dbReference>
<keyword evidence="1" id="KW-0812">Transmembrane</keyword>
<feature type="transmembrane region" description="Helical" evidence="1">
    <location>
        <begin position="42"/>
        <end position="70"/>
    </location>
</feature>
<keyword evidence="1" id="KW-0472">Membrane</keyword>
<name>A0A2G5EN50_AQUCA</name>
<dbReference type="Proteomes" id="UP000230069">
    <property type="component" value="Unassembled WGS sequence"/>
</dbReference>
<proteinExistence type="predicted"/>
<dbReference type="InterPro" id="IPR013320">
    <property type="entry name" value="ConA-like_dom_sf"/>
</dbReference>
<gene>
    <name evidence="2" type="ORF">AQUCO_00600002v1</name>
</gene>
<evidence type="ECO:0000313" key="2">
    <source>
        <dbReference type="EMBL" id="PIA56987.1"/>
    </source>
</evidence>
<organism evidence="2 3">
    <name type="scientific">Aquilegia coerulea</name>
    <name type="common">Rocky mountain columbine</name>
    <dbReference type="NCBI Taxonomy" id="218851"/>
    <lineage>
        <taxon>Eukaryota</taxon>
        <taxon>Viridiplantae</taxon>
        <taxon>Streptophyta</taxon>
        <taxon>Embryophyta</taxon>
        <taxon>Tracheophyta</taxon>
        <taxon>Spermatophyta</taxon>
        <taxon>Magnoliopsida</taxon>
        <taxon>Ranunculales</taxon>
        <taxon>Ranunculaceae</taxon>
        <taxon>Thalictroideae</taxon>
        <taxon>Aquilegia</taxon>
    </lineage>
</organism>
<accession>A0A2G5EN50</accession>
<keyword evidence="1" id="KW-1133">Transmembrane helix</keyword>
<sequence>MDVLAEIESSILRLTNAISRLVGRAFYPNQIQFKNSTVDKVFFFLLLLLLMLFLNIQSLVVISLLLNFILFKI</sequence>
<dbReference type="EMBL" id="KZ305023">
    <property type="protein sequence ID" value="PIA56987.1"/>
    <property type="molecule type" value="Genomic_DNA"/>
</dbReference>
<dbReference type="InParanoid" id="A0A2G5EN50"/>
<dbReference type="AlphaFoldDB" id="A0A2G5EN50"/>
<protein>
    <submittedName>
        <fullName evidence="2">Uncharacterized protein</fullName>
    </submittedName>
</protein>
<evidence type="ECO:0000256" key="1">
    <source>
        <dbReference type="SAM" id="Phobius"/>
    </source>
</evidence>
<reference evidence="2 3" key="1">
    <citation type="submission" date="2017-09" db="EMBL/GenBank/DDBJ databases">
        <title>WGS assembly of Aquilegia coerulea Goldsmith.</title>
        <authorList>
            <person name="Hodges S."/>
            <person name="Kramer E."/>
            <person name="Nordborg M."/>
            <person name="Tomkins J."/>
            <person name="Borevitz J."/>
            <person name="Derieg N."/>
            <person name="Yan J."/>
            <person name="Mihaltcheva S."/>
            <person name="Hayes R.D."/>
            <person name="Rokhsar D."/>
        </authorList>
    </citation>
    <scope>NUCLEOTIDE SEQUENCE [LARGE SCALE GENOMIC DNA]</scope>
    <source>
        <strain evidence="3">cv. Goldsmith</strain>
    </source>
</reference>
<evidence type="ECO:0000313" key="3">
    <source>
        <dbReference type="Proteomes" id="UP000230069"/>
    </source>
</evidence>
<keyword evidence="3" id="KW-1185">Reference proteome</keyword>